<keyword evidence="2 4" id="KW-0378">Hydrolase</keyword>
<protein>
    <recommendedName>
        <fullName evidence="4">Germination protease</fullName>
        <ecNumber evidence="4">3.4.24.78</ecNumber>
    </recommendedName>
    <alternativeName>
        <fullName evidence="4">GPR endopeptidase</fullName>
    </alternativeName>
    <alternativeName>
        <fullName evidence="4">Germination proteinase</fullName>
    </alternativeName>
    <alternativeName>
        <fullName evidence="4">Spore protease</fullName>
    </alternativeName>
</protein>
<keyword evidence="3 4" id="KW-0865">Zymogen</keyword>
<proteinExistence type="inferred from homology"/>
<dbReference type="Proteomes" id="UP000663802">
    <property type="component" value="Unassembled WGS sequence"/>
</dbReference>
<sequence>MINVRTDLAVEARELYKQINKREADGIISEEEEIDNIKITTVKIMNEDGAAKIGKPIGTYITIDIPEFTHYDGEIMDDVSEVLNNSMQKLIGSNTSKTALVVGLGNWKVTPDALGPKVVEKLMITRHLKAVMPDSIDESVRPVCALAPGVLGITGIETGEIIKAVADKIKPDMVICIDALASRSIRRVNRTIQIANTGISPGAGIGNKRMEINEENLGIPVIAIGVPTVVDAATIVNDAMDLVLDEMVSQSTEGGEFYNMLRSIDKNEKSHLIKSLLNPHVGDLMVTPKEVDVVIDSVSKIISNGLNMALQSNLDMDDINKFMS</sequence>
<comment type="function">
    <text evidence="4">Initiates the rapid degradation of small, acid-soluble proteins during spore germination.</text>
</comment>
<evidence type="ECO:0000256" key="1">
    <source>
        <dbReference type="ARBA" id="ARBA00022670"/>
    </source>
</evidence>
<dbReference type="InterPro" id="IPR023430">
    <property type="entry name" value="Pept_HybD-like_dom_sf"/>
</dbReference>
<dbReference type="Gene3D" id="3.40.50.1450">
    <property type="entry name" value="HybD-like"/>
    <property type="match status" value="1"/>
</dbReference>
<dbReference type="EMBL" id="BMBA01000001">
    <property type="protein sequence ID" value="GFZ30926.1"/>
    <property type="molecule type" value="Genomic_DNA"/>
</dbReference>
<feature type="propeptide" id="PRO_5044919489" evidence="4">
    <location>
        <begin position="1"/>
        <end position="7"/>
    </location>
</feature>
<comment type="caution">
    <text evidence="5">The sequence shown here is derived from an EMBL/GenBank/DDBJ whole genome shotgun (WGS) entry which is preliminary data.</text>
</comment>
<dbReference type="GO" id="GO:0008233">
    <property type="term" value="F:peptidase activity"/>
    <property type="evidence" value="ECO:0007669"/>
    <property type="project" value="UniProtKB-KW"/>
</dbReference>
<dbReference type="EC" id="3.4.24.78" evidence="4"/>
<comment type="PTM">
    <text evidence="4">Autoproteolytically processed. The inactive tetrameric zymogen termed p46 autoprocesses to a smaller form termed p41, which is active only during spore germination.</text>
</comment>
<evidence type="ECO:0000256" key="2">
    <source>
        <dbReference type="ARBA" id="ARBA00022801"/>
    </source>
</evidence>
<feature type="chain" id="PRO_5044919490" description="Germination protease" evidence="4">
    <location>
        <begin position="8"/>
        <end position="324"/>
    </location>
</feature>
<reference evidence="5 6" key="1">
    <citation type="journal article" date="2021" name="Int. J. Syst. Evol. Microbiol.">
        <title>Clostridium zeae sp. nov., isolated from corn silage.</title>
        <authorList>
            <person name="Kobayashi H."/>
            <person name="Tanizawa Y."/>
            <person name="Yagura M."/>
            <person name="Sakamoto M."/>
            <person name="Ohkuma M."/>
            <person name="Tohno M."/>
        </authorList>
    </citation>
    <scope>NUCLEOTIDE SEQUENCE [LARGE SCALE GENOMIC DNA]</scope>
    <source>
        <strain evidence="5 6">CSC2</strain>
    </source>
</reference>
<comment type="subunit">
    <text evidence="4">Homotetramer.</text>
</comment>
<organism evidence="5 6">
    <name type="scientific">Clostridium zeae</name>
    <dbReference type="NCBI Taxonomy" id="2759022"/>
    <lineage>
        <taxon>Bacteria</taxon>
        <taxon>Bacillati</taxon>
        <taxon>Bacillota</taxon>
        <taxon>Clostridia</taxon>
        <taxon>Eubacteriales</taxon>
        <taxon>Clostridiaceae</taxon>
        <taxon>Clostridium</taxon>
    </lineage>
</organism>
<evidence type="ECO:0000313" key="6">
    <source>
        <dbReference type="Proteomes" id="UP000663802"/>
    </source>
</evidence>
<dbReference type="HAMAP" id="MF_00626">
    <property type="entry name" value="Germination_prot"/>
    <property type="match status" value="1"/>
</dbReference>
<keyword evidence="1 4" id="KW-0645">Protease</keyword>
<keyword evidence="6" id="KW-1185">Reference proteome</keyword>
<accession>A0ABQ1E870</accession>
<evidence type="ECO:0000313" key="5">
    <source>
        <dbReference type="EMBL" id="GFZ30926.1"/>
    </source>
</evidence>
<dbReference type="Pfam" id="PF03418">
    <property type="entry name" value="Peptidase_A25"/>
    <property type="match status" value="2"/>
</dbReference>
<dbReference type="PIRSF" id="PIRSF019549">
    <property type="entry name" value="Peptidase_A25"/>
    <property type="match status" value="1"/>
</dbReference>
<comment type="catalytic activity">
    <reaction evidence="4">
        <text>Endopeptidase action with P4 Glu or Asp, P1 preferably Glu &gt; Asp, P1' hydrophobic and P2' Ala.</text>
        <dbReference type="EC" id="3.4.24.78"/>
    </reaction>
</comment>
<dbReference type="RefSeq" id="WP_206869013.1">
    <property type="nucleotide sequence ID" value="NZ_BMBA01000001.1"/>
</dbReference>
<evidence type="ECO:0000256" key="4">
    <source>
        <dbReference type="HAMAP-Rule" id="MF_00626"/>
    </source>
</evidence>
<dbReference type="NCBIfam" id="TIGR01441">
    <property type="entry name" value="GPR"/>
    <property type="match status" value="1"/>
</dbReference>
<dbReference type="SUPFAM" id="SSF53163">
    <property type="entry name" value="HybD-like"/>
    <property type="match status" value="1"/>
</dbReference>
<comment type="similarity">
    <text evidence="4">Belongs to the peptidase A25 family.</text>
</comment>
<dbReference type="GO" id="GO:0006508">
    <property type="term" value="P:proteolysis"/>
    <property type="evidence" value="ECO:0007669"/>
    <property type="project" value="UniProtKB-KW"/>
</dbReference>
<dbReference type="InterPro" id="IPR005080">
    <property type="entry name" value="Peptidase_A25"/>
</dbReference>
<gene>
    <name evidence="4 5" type="primary">gpr</name>
    <name evidence="5" type="ORF">CSC2_14520</name>
</gene>
<name>A0ABQ1E870_9CLOT</name>
<evidence type="ECO:0000256" key="3">
    <source>
        <dbReference type="ARBA" id="ARBA00023145"/>
    </source>
</evidence>